<dbReference type="GO" id="GO:0005739">
    <property type="term" value="C:mitochondrion"/>
    <property type="evidence" value="ECO:0007669"/>
    <property type="project" value="UniProtKB-SubCell"/>
</dbReference>
<dbReference type="PANTHER" id="PTHR47445">
    <property type="entry name" value="OS08G0441400 PROTEIN"/>
    <property type="match status" value="1"/>
</dbReference>
<dbReference type="AlphaFoldDB" id="A0A2G5C6K0"/>
<keyword evidence="3" id="KW-1015">Disulfide bond</keyword>
<dbReference type="InterPro" id="IPR036549">
    <property type="entry name" value="CX6/COA6-like_sf"/>
</dbReference>
<keyword evidence="5" id="KW-1185">Reference proteome</keyword>
<protein>
    <submittedName>
        <fullName evidence="4">Uncharacterized protein</fullName>
    </submittedName>
</protein>
<dbReference type="InterPro" id="IPR048280">
    <property type="entry name" value="COX6B-like"/>
</dbReference>
<evidence type="ECO:0000256" key="2">
    <source>
        <dbReference type="ARBA" id="ARBA00023128"/>
    </source>
</evidence>
<dbReference type="PANTHER" id="PTHR47445:SF1">
    <property type="entry name" value="OS08G0441400 PROTEIN"/>
    <property type="match status" value="1"/>
</dbReference>
<comment type="subcellular location">
    <subcellularLocation>
        <location evidence="1">Mitochondrion</location>
    </subcellularLocation>
</comment>
<dbReference type="Pfam" id="PF02297">
    <property type="entry name" value="COX6B"/>
    <property type="match status" value="1"/>
</dbReference>
<dbReference type="OrthoDB" id="16284at2759"/>
<gene>
    <name evidence="4" type="ORF">AQUCO_08500015v1</name>
</gene>
<name>A0A2G5C6K0_AQUCA</name>
<dbReference type="Proteomes" id="UP000230069">
    <property type="component" value="Unassembled WGS sequence"/>
</dbReference>
<proteinExistence type="predicted"/>
<sequence length="109" mass="12831">MESIPSDEKVFFDVLHKARQDCYMARDAFYTCFEKEIKKNPVEIASVGLLYPTDCKKTRAEYVKQCRTTWVKHFDHQYCAKKKGQRHLEDNECRRGPITIPYTCKSCSP</sequence>
<dbReference type="InParanoid" id="A0A2G5C6K0"/>
<dbReference type="InterPro" id="IPR048282">
    <property type="entry name" value="COA6_pln"/>
</dbReference>
<organism evidence="4 5">
    <name type="scientific">Aquilegia coerulea</name>
    <name type="common">Rocky mountain columbine</name>
    <dbReference type="NCBI Taxonomy" id="218851"/>
    <lineage>
        <taxon>Eukaryota</taxon>
        <taxon>Viridiplantae</taxon>
        <taxon>Streptophyta</taxon>
        <taxon>Embryophyta</taxon>
        <taxon>Tracheophyta</taxon>
        <taxon>Spermatophyta</taxon>
        <taxon>Magnoliopsida</taxon>
        <taxon>Ranunculales</taxon>
        <taxon>Ranunculaceae</taxon>
        <taxon>Thalictroideae</taxon>
        <taxon>Aquilegia</taxon>
    </lineage>
</organism>
<dbReference type="EMBL" id="KZ305102">
    <property type="protein sequence ID" value="PIA26924.1"/>
    <property type="molecule type" value="Genomic_DNA"/>
</dbReference>
<accession>A0A2G5C6K0</accession>
<dbReference type="STRING" id="218851.A0A2G5C6K0"/>
<evidence type="ECO:0000256" key="1">
    <source>
        <dbReference type="ARBA" id="ARBA00004173"/>
    </source>
</evidence>
<evidence type="ECO:0000313" key="5">
    <source>
        <dbReference type="Proteomes" id="UP000230069"/>
    </source>
</evidence>
<keyword evidence="2" id="KW-0496">Mitochondrion</keyword>
<evidence type="ECO:0000313" key="4">
    <source>
        <dbReference type="EMBL" id="PIA26924.1"/>
    </source>
</evidence>
<evidence type="ECO:0000256" key="3">
    <source>
        <dbReference type="ARBA" id="ARBA00023157"/>
    </source>
</evidence>
<reference evidence="4 5" key="1">
    <citation type="submission" date="2017-09" db="EMBL/GenBank/DDBJ databases">
        <title>WGS assembly of Aquilegia coerulea Goldsmith.</title>
        <authorList>
            <person name="Hodges S."/>
            <person name="Kramer E."/>
            <person name="Nordborg M."/>
            <person name="Tomkins J."/>
            <person name="Borevitz J."/>
            <person name="Derieg N."/>
            <person name="Yan J."/>
            <person name="Mihaltcheva S."/>
            <person name="Hayes R.D."/>
            <person name="Rokhsar D."/>
        </authorList>
    </citation>
    <scope>NUCLEOTIDE SEQUENCE [LARGE SCALE GENOMIC DNA]</scope>
    <source>
        <strain evidence="5">cv. Goldsmith</strain>
    </source>
</reference>
<dbReference type="Gene3D" id="1.10.10.140">
    <property type="entry name" value="Cytochrome c oxidase, subunit VIb"/>
    <property type="match status" value="1"/>
</dbReference>